<protein>
    <recommendedName>
        <fullName evidence="9">Transport permease protein</fullName>
    </recommendedName>
</protein>
<evidence type="ECO:0000256" key="8">
    <source>
        <dbReference type="ARBA" id="ARBA00023136"/>
    </source>
</evidence>
<proteinExistence type="inferred from homology"/>
<dbReference type="RefSeq" id="WP_177224127.1">
    <property type="nucleotide sequence ID" value="NZ_FPCJ01000001.1"/>
</dbReference>
<comment type="subcellular location">
    <subcellularLocation>
        <location evidence="1">Cell inner membrane</location>
        <topology evidence="1">Multi-pass membrane protein</topology>
    </subcellularLocation>
    <subcellularLocation>
        <location evidence="9">Cell membrane</location>
        <topology evidence="9">Multi-pass membrane protein</topology>
    </subcellularLocation>
</comment>
<dbReference type="PRINTS" id="PR00164">
    <property type="entry name" value="ABC2TRNSPORT"/>
</dbReference>
<dbReference type="GO" id="GO:0140359">
    <property type="term" value="F:ABC-type transporter activity"/>
    <property type="evidence" value="ECO:0007669"/>
    <property type="project" value="InterPro"/>
</dbReference>
<evidence type="ECO:0000256" key="1">
    <source>
        <dbReference type="ARBA" id="ARBA00004429"/>
    </source>
</evidence>
<evidence type="ECO:0000313" key="12">
    <source>
        <dbReference type="Proteomes" id="UP000199537"/>
    </source>
</evidence>
<evidence type="ECO:0000256" key="5">
    <source>
        <dbReference type="ARBA" id="ARBA00022519"/>
    </source>
</evidence>
<dbReference type="InterPro" id="IPR000412">
    <property type="entry name" value="ABC_2_transport"/>
</dbReference>
<dbReference type="InterPro" id="IPR047817">
    <property type="entry name" value="ABC2_TM_bact-type"/>
</dbReference>
<dbReference type="STRING" id="1393122.SAMN05660895_1241"/>
<evidence type="ECO:0000256" key="7">
    <source>
        <dbReference type="ARBA" id="ARBA00022989"/>
    </source>
</evidence>
<feature type="transmembrane region" description="Helical" evidence="9">
    <location>
        <begin position="45"/>
        <end position="67"/>
    </location>
</feature>
<comment type="similarity">
    <text evidence="2 9">Belongs to the ABC-2 integral membrane protein family.</text>
</comment>
<keyword evidence="5" id="KW-0997">Cell inner membrane</keyword>
<evidence type="ECO:0000256" key="9">
    <source>
        <dbReference type="RuleBase" id="RU361157"/>
    </source>
</evidence>
<keyword evidence="8 9" id="KW-0472">Membrane</keyword>
<dbReference type="PANTHER" id="PTHR30413:SF8">
    <property type="entry name" value="TRANSPORT PERMEASE PROTEIN"/>
    <property type="match status" value="1"/>
</dbReference>
<keyword evidence="3 9" id="KW-0813">Transport</keyword>
<dbReference type="AlphaFoldDB" id="A0A1I7NBM8"/>
<feature type="domain" description="ABC transmembrane type-2" evidence="10">
    <location>
        <begin position="47"/>
        <end position="271"/>
    </location>
</feature>
<keyword evidence="12" id="KW-1185">Reference proteome</keyword>
<keyword evidence="4 9" id="KW-1003">Cell membrane</keyword>
<name>A0A1I7NBM8_9BACT</name>
<keyword evidence="7 9" id="KW-1133">Transmembrane helix</keyword>
<dbReference type="Pfam" id="PF01061">
    <property type="entry name" value="ABC2_membrane"/>
    <property type="match status" value="1"/>
</dbReference>
<dbReference type="GO" id="GO:0015920">
    <property type="term" value="P:lipopolysaccharide transport"/>
    <property type="evidence" value="ECO:0007669"/>
    <property type="project" value="TreeGrafter"/>
</dbReference>
<dbReference type="PANTHER" id="PTHR30413">
    <property type="entry name" value="INNER MEMBRANE TRANSPORT PERMEASE"/>
    <property type="match status" value="1"/>
</dbReference>
<dbReference type="GO" id="GO:0043190">
    <property type="term" value="C:ATP-binding cassette (ABC) transporter complex"/>
    <property type="evidence" value="ECO:0007669"/>
    <property type="project" value="InterPro"/>
</dbReference>
<feature type="transmembrane region" description="Helical" evidence="9">
    <location>
        <begin position="197"/>
        <end position="219"/>
    </location>
</feature>
<keyword evidence="6 9" id="KW-0812">Transmembrane</keyword>
<sequence length="279" mass="31913">MPTHWEISAKQRWWGFPEMPRLRRGYRDLLWRLVRRDLLTSYQQTILGPLWLLLQPLLSIAAYTFIFKRVADLPTDGLPAPLFYLTGIIGWTFFSESLIAVSYAYHSYADIFSKVYFPRIIVPLAALLHHGIRAGIQSLLLIGLMGFYLLHGELHLGWKLLLALPVIILIALLSLGLGLIAAAISARYRDIQNLLHFLLRLGWILTPIIYPLSMVHSWLRRWLLLNPMSALMEYLRYALLGAGYHQIGGMLYAALACLVVCAIGLMAFRWRDGKVMDII</sequence>
<reference evidence="12" key="1">
    <citation type="submission" date="2016-10" db="EMBL/GenBank/DDBJ databases">
        <authorList>
            <person name="Varghese N."/>
            <person name="Submissions S."/>
        </authorList>
    </citation>
    <scope>NUCLEOTIDE SEQUENCE [LARGE SCALE GENOMIC DNA]</scope>
    <source>
        <strain evidence="12">DSM 14807</strain>
    </source>
</reference>
<feature type="transmembrane region" description="Helical" evidence="9">
    <location>
        <begin position="82"/>
        <end position="105"/>
    </location>
</feature>
<dbReference type="EMBL" id="FPCJ01000001">
    <property type="protein sequence ID" value="SFV32069.1"/>
    <property type="molecule type" value="Genomic_DNA"/>
</dbReference>
<feature type="transmembrane region" description="Helical" evidence="9">
    <location>
        <begin position="162"/>
        <end position="185"/>
    </location>
</feature>
<dbReference type="PROSITE" id="PS51012">
    <property type="entry name" value="ABC_TM2"/>
    <property type="match status" value="1"/>
</dbReference>
<evidence type="ECO:0000256" key="6">
    <source>
        <dbReference type="ARBA" id="ARBA00022692"/>
    </source>
</evidence>
<evidence type="ECO:0000256" key="2">
    <source>
        <dbReference type="ARBA" id="ARBA00007783"/>
    </source>
</evidence>
<gene>
    <name evidence="11" type="ORF">SAMN05660895_1241</name>
</gene>
<evidence type="ECO:0000313" key="11">
    <source>
        <dbReference type="EMBL" id="SFV32069.1"/>
    </source>
</evidence>
<evidence type="ECO:0000256" key="4">
    <source>
        <dbReference type="ARBA" id="ARBA00022475"/>
    </source>
</evidence>
<dbReference type="Proteomes" id="UP000199537">
    <property type="component" value="Unassembled WGS sequence"/>
</dbReference>
<accession>A0A1I7NBM8</accession>
<dbReference type="InterPro" id="IPR013525">
    <property type="entry name" value="ABC2_TM"/>
</dbReference>
<feature type="transmembrane region" description="Helical" evidence="9">
    <location>
        <begin position="126"/>
        <end position="150"/>
    </location>
</feature>
<evidence type="ECO:0000256" key="3">
    <source>
        <dbReference type="ARBA" id="ARBA00022448"/>
    </source>
</evidence>
<organism evidence="11 12">
    <name type="scientific">Thermoflavifilum thermophilum</name>
    <dbReference type="NCBI Taxonomy" id="1393122"/>
    <lineage>
        <taxon>Bacteria</taxon>
        <taxon>Pseudomonadati</taxon>
        <taxon>Bacteroidota</taxon>
        <taxon>Chitinophagia</taxon>
        <taxon>Chitinophagales</taxon>
        <taxon>Chitinophagaceae</taxon>
        <taxon>Thermoflavifilum</taxon>
    </lineage>
</organism>
<evidence type="ECO:0000259" key="10">
    <source>
        <dbReference type="PROSITE" id="PS51012"/>
    </source>
</evidence>
<feature type="transmembrane region" description="Helical" evidence="9">
    <location>
        <begin position="249"/>
        <end position="268"/>
    </location>
</feature>